<protein>
    <submittedName>
        <fullName evidence="1">Uncharacterized protein</fullName>
    </submittedName>
</protein>
<sequence length="52" mass="6031">MDTSTRYECTTDFSKKRQCQWGDTVRIGFKLKLTWNSIENGNMLLTGPLLCE</sequence>
<name>U9STI9_RHIID</name>
<dbReference type="HOGENOM" id="CLU_3088476_0_0_1"/>
<gene>
    <name evidence="1" type="ORF">GLOINDRAFT_9736</name>
</gene>
<organism evidence="1">
    <name type="scientific">Rhizophagus irregularis (strain DAOM 181602 / DAOM 197198 / MUCL 43194)</name>
    <name type="common">Arbuscular mycorrhizal fungus</name>
    <name type="synonym">Glomus intraradices</name>
    <dbReference type="NCBI Taxonomy" id="747089"/>
    <lineage>
        <taxon>Eukaryota</taxon>
        <taxon>Fungi</taxon>
        <taxon>Fungi incertae sedis</taxon>
        <taxon>Mucoromycota</taxon>
        <taxon>Glomeromycotina</taxon>
        <taxon>Glomeromycetes</taxon>
        <taxon>Glomerales</taxon>
        <taxon>Glomeraceae</taxon>
        <taxon>Rhizophagus</taxon>
    </lineage>
</organism>
<dbReference type="AlphaFoldDB" id="U9STI9"/>
<evidence type="ECO:0000313" key="1">
    <source>
        <dbReference type="EMBL" id="ERZ99219.1"/>
    </source>
</evidence>
<reference evidence="1" key="1">
    <citation type="submission" date="2013-07" db="EMBL/GenBank/DDBJ databases">
        <title>The genome of an arbuscular mycorrhizal fungus provides insights into the evolution of the oldest plant symbiosis.</title>
        <authorList>
            <consortium name="DOE Joint Genome Institute"/>
            <person name="Tisserant E."/>
            <person name="Malbreil M."/>
            <person name="Kuo A."/>
            <person name="Kohler A."/>
            <person name="Symeonidi A."/>
            <person name="Balestrini R."/>
            <person name="Charron P."/>
            <person name="Duensing N."/>
            <person name="Frei-dit-Frey N."/>
            <person name="Gianinazzi-Pearson V."/>
            <person name="Gilbert B."/>
            <person name="Handa Y."/>
            <person name="Hijri M."/>
            <person name="Kaul R."/>
            <person name="Kawaguchi M."/>
            <person name="Krajinski F."/>
            <person name="Lammers P."/>
            <person name="Lapierre D."/>
            <person name="Masclaux F.G."/>
            <person name="Murat C."/>
            <person name="Morin E."/>
            <person name="Ndikumana S."/>
            <person name="Pagni M."/>
            <person name="Petitpierre D."/>
            <person name="Requena N."/>
            <person name="Rosikiewicz P."/>
            <person name="Riley R."/>
            <person name="Saito K."/>
            <person name="San Clemente H."/>
            <person name="Shapiro H."/>
            <person name="van Tuinen D."/>
            <person name="Becard G."/>
            <person name="Bonfante P."/>
            <person name="Paszkowski U."/>
            <person name="Shachar-Hill Y."/>
            <person name="Young J.P."/>
            <person name="Sanders I.R."/>
            <person name="Henrissat B."/>
            <person name="Rensing S.A."/>
            <person name="Grigoriev I.V."/>
            <person name="Corradi N."/>
            <person name="Roux C."/>
            <person name="Martin F."/>
        </authorList>
    </citation>
    <scope>NUCLEOTIDE SEQUENCE</scope>
    <source>
        <strain evidence="1">DAOM 197198</strain>
    </source>
</reference>
<proteinExistence type="predicted"/>
<dbReference type="EMBL" id="KI298145">
    <property type="protein sequence ID" value="ERZ99219.1"/>
    <property type="molecule type" value="Genomic_DNA"/>
</dbReference>
<accession>U9STI9</accession>